<name>A0A7K1S969_9BACT</name>
<proteinExistence type="predicted"/>
<reference evidence="1 2" key="1">
    <citation type="submission" date="2019-12" db="EMBL/GenBank/DDBJ databases">
        <title>Spirosoma sp. HMF4905 genome sequencing and assembly.</title>
        <authorList>
            <person name="Kang H."/>
            <person name="Cha I."/>
            <person name="Kim H."/>
            <person name="Joh K."/>
        </authorList>
    </citation>
    <scope>NUCLEOTIDE SEQUENCE [LARGE SCALE GENOMIC DNA]</scope>
    <source>
        <strain evidence="1 2">HMF4905</strain>
    </source>
</reference>
<accession>A0A7K1S969</accession>
<keyword evidence="2" id="KW-1185">Reference proteome</keyword>
<protein>
    <submittedName>
        <fullName evidence="1">Uncharacterized protein</fullName>
    </submittedName>
</protein>
<dbReference type="EMBL" id="WPIN01000003">
    <property type="protein sequence ID" value="MVM30310.1"/>
    <property type="molecule type" value="Genomic_DNA"/>
</dbReference>
<evidence type="ECO:0000313" key="2">
    <source>
        <dbReference type="Proteomes" id="UP000436006"/>
    </source>
</evidence>
<comment type="caution">
    <text evidence="1">The sequence shown here is derived from an EMBL/GenBank/DDBJ whole genome shotgun (WGS) entry which is preliminary data.</text>
</comment>
<dbReference type="Proteomes" id="UP000436006">
    <property type="component" value="Unassembled WGS sequence"/>
</dbReference>
<evidence type="ECO:0000313" key="1">
    <source>
        <dbReference type="EMBL" id="MVM30310.1"/>
    </source>
</evidence>
<organism evidence="1 2">
    <name type="scientific">Spirosoma arboris</name>
    <dbReference type="NCBI Taxonomy" id="2682092"/>
    <lineage>
        <taxon>Bacteria</taxon>
        <taxon>Pseudomonadati</taxon>
        <taxon>Bacteroidota</taxon>
        <taxon>Cytophagia</taxon>
        <taxon>Cytophagales</taxon>
        <taxon>Cytophagaceae</taxon>
        <taxon>Spirosoma</taxon>
    </lineage>
</organism>
<dbReference type="AlphaFoldDB" id="A0A7K1S969"/>
<gene>
    <name evidence="1" type="ORF">GO755_09720</name>
</gene>
<sequence length="127" mass="14690">MNRRIYPDDLVTSPYKELIQTLVFQWVTADLPAGVMAYDDYIMDIRTLLLTTQNPERTTTIVKAVLTQAIALNKTSFWVEQELKFEGMIDGADRNDFLLLELSQAGEVDDTMLDIYNERVNRFTTNF</sequence>
<dbReference type="RefSeq" id="WP_317165828.1">
    <property type="nucleotide sequence ID" value="NZ_WPIN01000003.1"/>
</dbReference>